<reference evidence="5 6" key="1">
    <citation type="journal article" date="2020" name="Genomics">
        <title>Complete, high-quality genomes from long-read metagenomic sequencing of two wolf lichen thalli reveals enigmatic genome architecture.</title>
        <authorList>
            <person name="McKenzie S.K."/>
            <person name="Walston R.F."/>
            <person name="Allen J.L."/>
        </authorList>
    </citation>
    <scope>NUCLEOTIDE SEQUENCE [LARGE SCALE GENOMIC DNA]</scope>
    <source>
        <strain evidence="5">WasteWater1</strain>
    </source>
</reference>
<dbReference type="PROSITE" id="PS50088">
    <property type="entry name" value="ANK_REPEAT"/>
    <property type="match status" value="1"/>
</dbReference>
<dbReference type="InterPro" id="IPR002110">
    <property type="entry name" value="Ankyrin_rpt"/>
</dbReference>
<keyword evidence="1" id="KW-0677">Repeat</keyword>
<dbReference type="Gene3D" id="1.25.40.20">
    <property type="entry name" value="Ankyrin repeat-containing domain"/>
    <property type="match status" value="2"/>
</dbReference>
<dbReference type="SMART" id="SM00248">
    <property type="entry name" value="ANK"/>
    <property type="match status" value="5"/>
</dbReference>
<keyword evidence="2 3" id="KW-0040">ANK repeat</keyword>
<feature type="compositionally biased region" description="Polar residues" evidence="4">
    <location>
        <begin position="200"/>
        <end position="211"/>
    </location>
</feature>
<evidence type="ECO:0000313" key="5">
    <source>
        <dbReference type="EMBL" id="KAF6219454.1"/>
    </source>
</evidence>
<gene>
    <name evidence="5" type="ORF">HO133_003920</name>
</gene>
<feature type="repeat" description="ANK" evidence="3">
    <location>
        <begin position="474"/>
        <end position="506"/>
    </location>
</feature>
<protein>
    <recommendedName>
        <fullName evidence="7">Fungal N-terminal domain-containing protein</fullName>
    </recommendedName>
</protein>
<dbReference type="RefSeq" id="XP_037148889.1">
    <property type="nucleotide sequence ID" value="XM_037294842.1"/>
</dbReference>
<evidence type="ECO:0000256" key="1">
    <source>
        <dbReference type="ARBA" id="ARBA00022737"/>
    </source>
</evidence>
<dbReference type="PROSITE" id="PS50297">
    <property type="entry name" value="ANK_REP_REGION"/>
    <property type="match status" value="1"/>
</dbReference>
<dbReference type="GeneID" id="59332331"/>
<evidence type="ECO:0000256" key="2">
    <source>
        <dbReference type="ARBA" id="ARBA00023043"/>
    </source>
</evidence>
<accession>A0A8H6F9D3</accession>
<keyword evidence="6" id="KW-1185">Reference proteome</keyword>
<dbReference type="AlphaFoldDB" id="A0A8H6F9D3"/>
<evidence type="ECO:0008006" key="7">
    <source>
        <dbReference type="Google" id="ProtNLM"/>
    </source>
</evidence>
<organism evidence="5 6">
    <name type="scientific">Letharia lupina</name>
    <dbReference type="NCBI Taxonomy" id="560253"/>
    <lineage>
        <taxon>Eukaryota</taxon>
        <taxon>Fungi</taxon>
        <taxon>Dikarya</taxon>
        <taxon>Ascomycota</taxon>
        <taxon>Pezizomycotina</taxon>
        <taxon>Lecanoromycetes</taxon>
        <taxon>OSLEUM clade</taxon>
        <taxon>Lecanoromycetidae</taxon>
        <taxon>Lecanorales</taxon>
        <taxon>Lecanorineae</taxon>
        <taxon>Parmeliaceae</taxon>
        <taxon>Letharia</taxon>
    </lineage>
</organism>
<dbReference type="SUPFAM" id="SSF48403">
    <property type="entry name" value="Ankyrin repeat"/>
    <property type="match status" value="1"/>
</dbReference>
<sequence>MDPFSLAASIITVIGATKTGINGIKVLRGASDGLEDLLADISQFEAVLEAIQNLPGARDNADSELKRLLESGSKKVVELNSLVQYRLTKAGESSKVDRLQWIRSGHDVERLRGQLRDIIANLVALVGVNTCTTVQHVSQVTSQVLFEHRQLSSQMVALATQVTQLLEGSPSTRAALAASMGDVRHLAIESSPRPKVPVTEKTTTLDLSQPKSHLDPQNDLYIRRVRTISLCNKYCVCKCHLRRQLGPSGIFSKLIGSGYIETAGPSIFGTQCDIELCRARAAPRVSVQYRLPQWLISRMIFMWFTSSPPYAPEFVLRVPRVIDFWSTNAFQAVGTGDLGLLKSAITNGDCTPYDIDTSGRTLLACAADDRKWKIVEYLLAYGDSSNRSSITPLAESMIWEKLVLDPLSFGNGLRLTYIWPRPFRVDILMFPMIEWESCIEGQGFTVLHQMVCGLSRRSLDVELQSSNINELDKDNRSALWYSVAHGKREYVHLLLERGADPNVGDLPILIASGVRSDYEITKALLDAGATLNFSNDKEFWKLWPRWPVCWEKREDEDDTIAIDNLLVRHGIDINHHAEWRGVEDVTILMLLCDFSPRFISPLRIQQMIDLGADLEMVDENGESAIMYALHDMSPKSFEVLARAGARLDVRNVAGNSILHLVIKCTYSISFFYELYQVLRNADLTKLDLHARNADGHTAFDLLKMRNGLKWDGYCESKGIPDWRRPRNDSDEMDFIRASEVLFHDIQDLQDVPEEDRYPPLGEHLSGDDEEEVVPGAWPV</sequence>
<dbReference type="EMBL" id="JACCJB010000019">
    <property type="protein sequence ID" value="KAF6219454.1"/>
    <property type="molecule type" value="Genomic_DNA"/>
</dbReference>
<evidence type="ECO:0000313" key="6">
    <source>
        <dbReference type="Proteomes" id="UP000593566"/>
    </source>
</evidence>
<feature type="region of interest" description="Disordered" evidence="4">
    <location>
        <begin position="752"/>
        <end position="779"/>
    </location>
</feature>
<dbReference type="InterPro" id="IPR036770">
    <property type="entry name" value="Ankyrin_rpt-contain_sf"/>
</dbReference>
<name>A0A8H6F9D3_9LECA</name>
<comment type="caution">
    <text evidence="5">The sequence shown here is derived from an EMBL/GenBank/DDBJ whole genome shotgun (WGS) entry which is preliminary data.</text>
</comment>
<dbReference type="Proteomes" id="UP000593566">
    <property type="component" value="Unassembled WGS sequence"/>
</dbReference>
<evidence type="ECO:0000256" key="3">
    <source>
        <dbReference type="PROSITE-ProRule" id="PRU00023"/>
    </source>
</evidence>
<dbReference type="PANTHER" id="PTHR24198">
    <property type="entry name" value="ANKYRIN REPEAT AND PROTEIN KINASE DOMAIN-CONTAINING PROTEIN"/>
    <property type="match status" value="1"/>
</dbReference>
<dbReference type="Pfam" id="PF00023">
    <property type="entry name" value="Ank"/>
    <property type="match status" value="1"/>
</dbReference>
<evidence type="ECO:0000256" key="4">
    <source>
        <dbReference type="SAM" id="MobiDB-lite"/>
    </source>
</evidence>
<feature type="region of interest" description="Disordered" evidence="4">
    <location>
        <begin position="192"/>
        <end position="211"/>
    </location>
</feature>
<dbReference type="PANTHER" id="PTHR24198:SF165">
    <property type="entry name" value="ANKYRIN REPEAT-CONTAINING PROTEIN-RELATED"/>
    <property type="match status" value="1"/>
</dbReference>
<proteinExistence type="predicted"/>